<sequence>MAKATAVKSKKPRNEGNYRRTTNSSVQKRRPRKFTISTAVRSVRPTSNSNEKATTHMNGFDSDLDQSDDDDEEEEEGGSTREDAVSVPGQDNVGALATEKRRQLNIAAQVLGLDLANDKENQDKPADTPSQALSGRKAPPPKPVLAPSADENKLSVSEVLAQLFKELDTQNGGKRTTQATRRIGTYLAIDCEMVGVGPDGTESALARVSLVNFHGQVVLDEYVRPEEPVTDYRTEISGISSHHLEGAPSFQAVQIAVSKITKDRVLVGHALDHDLKALLLSHPRHQVRDTAYHPRFRKLVRGKTPALKFLAHAYFGITIQDGSHSSVEDAQAAMLVYRKFKAEMDSRNRKPKQK</sequence>
<comment type="caution">
    <text evidence="12">The sequence shown here is derived from an EMBL/GenBank/DDBJ whole genome shotgun (WGS) entry which is preliminary data.</text>
</comment>
<comment type="similarity">
    <text evidence="2">Belongs to the REXO4 family.</text>
</comment>
<evidence type="ECO:0000313" key="13">
    <source>
        <dbReference type="Proteomes" id="UP001150925"/>
    </source>
</evidence>
<comment type="subcellular location">
    <subcellularLocation>
        <location evidence="1">Nucleus</location>
    </subcellularLocation>
</comment>
<keyword evidence="4" id="KW-0698">rRNA processing</keyword>
<keyword evidence="7 12" id="KW-0269">Exonuclease</keyword>
<dbReference type="PANTHER" id="PTHR12801:SF45">
    <property type="entry name" value="RNA EXONUCLEASE 4"/>
    <property type="match status" value="1"/>
</dbReference>
<dbReference type="FunFam" id="3.30.420.10:FF:000007">
    <property type="entry name" value="Interferon-stimulated exonuclease gene 20"/>
    <property type="match status" value="1"/>
</dbReference>
<feature type="region of interest" description="Disordered" evidence="10">
    <location>
        <begin position="1"/>
        <end position="91"/>
    </location>
</feature>
<evidence type="ECO:0000256" key="6">
    <source>
        <dbReference type="ARBA" id="ARBA00022801"/>
    </source>
</evidence>
<feature type="compositionally biased region" description="Polar residues" evidence="10">
    <location>
        <begin position="35"/>
        <end position="57"/>
    </location>
</feature>
<dbReference type="SUPFAM" id="SSF53098">
    <property type="entry name" value="Ribonuclease H-like"/>
    <property type="match status" value="1"/>
</dbReference>
<proteinExistence type="inferred from homology"/>
<dbReference type="Pfam" id="PF00929">
    <property type="entry name" value="RNase_T"/>
    <property type="match status" value="1"/>
</dbReference>
<keyword evidence="8" id="KW-0539">Nucleus</keyword>
<evidence type="ECO:0000256" key="3">
    <source>
        <dbReference type="ARBA" id="ARBA00016937"/>
    </source>
</evidence>
<comment type="function">
    <text evidence="9">Exoribonuclease involved in ribosome biosynthesis. Involved in the processing of ITS1, the internal transcribed spacer localized between the 18S and 5.8S rRNAs.</text>
</comment>
<accession>A0A9W8AR74</accession>
<evidence type="ECO:0000256" key="9">
    <source>
        <dbReference type="ARBA" id="ARBA00025599"/>
    </source>
</evidence>
<protein>
    <recommendedName>
        <fullName evidence="3">RNA exonuclease 4</fullName>
    </recommendedName>
</protein>
<feature type="domain" description="Exonuclease" evidence="11">
    <location>
        <begin position="185"/>
        <end position="346"/>
    </location>
</feature>
<evidence type="ECO:0000256" key="5">
    <source>
        <dbReference type="ARBA" id="ARBA00022722"/>
    </source>
</evidence>
<organism evidence="12 13">
    <name type="scientific">Dispira parvispora</name>
    <dbReference type="NCBI Taxonomy" id="1520584"/>
    <lineage>
        <taxon>Eukaryota</taxon>
        <taxon>Fungi</taxon>
        <taxon>Fungi incertae sedis</taxon>
        <taxon>Zoopagomycota</taxon>
        <taxon>Kickxellomycotina</taxon>
        <taxon>Dimargaritomycetes</taxon>
        <taxon>Dimargaritales</taxon>
        <taxon>Dimargaritaceae</taxon>
        <taxon>Dispira</taxon>
    </lineage>
</organism>
<dbReference type="Gene3D" id="3.30.420.10">
    <property type="entry name" value="Ribonuclease H-like superfamily/Ribonuclease H"/>
    <property type="match status" value="1"/>
</dbReference>
<dbReference type="InterPro" id="IPR012337">
    <property type="entry name" value="RNaseH-like_sf"/>
</dbReference>
<dbReference type="InterPro" id="IPR037431">
    <property type="entry name" value="REX4_DEDDh_dom"/>
</dbReference>
<name>A0A9W8AR74_9FUNG</name>
<dbReference type="PANTHER" id="PTHR12801">
    <property type="entry name" value="RNA EXONUCLEASE REXO1 / RECO3 FAMILY MEMBER-RELATED"/>
    <property type="match status" value="1"/>
</dbReference>
<dbReference type="GO" id="GO:0006364">
    <property type="term" value="P:rRNA processing"/>
    <property type="evidence" value="ECO:0007669"/>
    <property type="project" value="UniProtKB-KW"/>
</dbReference>
<dbReference type="InterPro" id="IPR047021">
    <property type="entry name" value="REXO1/3/4-like"/>
</dbReference>
<evidence type="ECO:0000256" key="7">
    <source>
        <dbReference type="ARBA" id="ARBA00022839"/>
    </source>
</evidence>
<feature type="compositionally biased region" description="Basic and acidic residues" evidence="10">
    <location>
        <begin position="116"/>
        <end position="126"/>
    </location>
</feature>
<feature type="compositionally biased region" description="Acidic residues" evidence="10">
    <location>
        <begin position="62"/>
        <end position="77"/>
    </location>
</feature>
<evidence type="ECO:0000313" key="12">
    <source>
        <dbReference type="EMBL" id="KAJ1958999.1"/>
    </source>
</evidence>
<gene>
    <name evidence="12" type="primary">REX4</name>
    <name evidence="12" type="ORF">IWQ62_004786</name>
</gene>
<evidence type="ECO:0000256" key="4">
    <source>
        <dbReference type="ARBA" id="ARBA00022552"/>
    </source>
</evidence>
<dbReference type="GO" id="GO:0005634">
    <property type="term" value="C:nucleus"/>
    <property type="evidence" value="ECO:0007669"/>
    <property type="project" value="UniProtKB-SubCell"/>
</dbReference>
<dbReference type="EMBL" id="JANBPY010001707">
    <property type="protein sequence ID" value="KAJ1958999.1"/>
    <property type="molecule type" value="Genomic_DNA"/>
</dbReference>
<dbReference type="InterPro" id="IPR036397">
    <property type="entry name" value="RNaseH_sf"/>
</dbReference>
<dbReference type="AlphaFoldDB" id="A0A9W8AR74"/>
<dbReference type="OrthoDB" id="8191639at2759"/>
<dbReference type="InterPro" id="IPR013520">
    <property type="entry name" value="Ribonucl_H"/>
</dbReference>
<evidence type="ECO:0000256" key="10">
    <source>
        <dbReference type="SAM" id="MobiDB-lite"/>
    </source>
</evidence>
<dbReference type="Proteomes" id="UP001150925">
    <property type="component" value="Unassembled WGS sequence"/>
</dbReference>
<dbReference type="CDD" id="cd06144">
    <property type="entry name" value="REX4_like"/>
    <property type="match status" value="1"/>
</dbReference>
<dbReference type="GO" id="GO:0008408">
    <property type="term" value="F:3'-5' exonuclease activity"/>
    <property type="evidence" value="ECO:0007669"/>
    <property type="project" value="InterPro"/>
</dbReference>
<dbReference type="GO" id="GO:0003676">
    <property type="term" value="F:nucleic acid binding"/>
    <property type="evidence" value="ECO:0007669"/>
    <property type="project" value="InterPro"/>
</dbReference>
<dbReference type="SMART" id="SM00479">
    <property type="entry name" value="EXOIII"/>
    <property type="match status" value="1"/>
</dbReference>
<keyword evidence="6" id="KW-0378">Hydrolase</keyword>
<feature type="region of interest" description="Disordered" evidence="10">
    <location>
        <begin position="116"/>
        <end position="151"/>
    </location>
</feature>
<evidence type="ECO:0000256" key="2">
    <source>
        <dbReference type="ARBA" id="ARBA00010489"/>
    </source>
</evidence>
<keyword evidence="5" id="KW-0540">Nuclease</keyword>
<reference evidence="12" key="1">
    <citation type="submission" date="2022-07" db="EMBL/GenBank/DDBJ databases">
        <title>Phylogenomic reconstructions and comparative analyses of Kickxellomycotina fungi.</title>
        <authorList>
            <person name="Reynolds N.K."/>
            <person name="Stajich J.E."/>
            <person name="Barry K."/>
            <person name="Grigoriev I.V."/>
            <person name="Crous P."/>
            <person name="Smith M.E."/>
        </authorList>
    </citation>
    <scope>NUCLEOTIDE SEQUENCE</scope>
    <source>
        <strain evidence="12">RSA 1196</strain>
    </source>
</reference>
<evidence type="ECO:0000259" key="11">
    <source>
        <dbReference type="SMART" id="SM00479"/>
    </source>
</evidence>
<evidence type="ECO:0000256" key="8">
    <source>
        <dbReference type="ARBA" id="ARBA00023242"/>
    </source>
</evidence>
<evidence type="ECO:0000256" key="1">
    <source>
        <dbReference type="ARBA" id="ARBA00004123"/>
    </source>
</evidence>
<keyword evidence="13" id="KW-1185">Reference proteome</keyword>